<accession>A0ABP8KMI0</accession>
<organism evidence="3 4">
    <name type="scientific">Fodinibacter luteus</name>
    <dbReference type="NCBI Taxonomy" id="552064"/>
    <lineage>
        <taxon>Bacteria</taxon>
        <taxon>Bacillati</taxon>
        <taxon>Actinomycetota</taxon>
        <taxon>Actinomycetes</taxon>
        <taxon>Micrococcales</taxon>
        <taxon>Intrasporangiaceae</taxon>
        <taxon>Fodinibacter (ex Wang et al. 2009)</taxon>
    </lineage>
</organism>
<dbReference type="InterPro" id="IPR011042">
    <property type="entry name" value="6-blade_b-propeller_TolB-like"/>
</dbReference>
<sequence>MDAAGDVPVEVAVDVGAEHAEGPIWDSRTARLWWVDITGQAVHCSDPATGRDTAWRTPWQPGGIVLDVQGRPVVAAPDGLAVLDPDTGRTTLRVAVVEQNKPENRANDVTIDSHGRCWLGTMAFDKRPGNAALYVIDSGTVSCAVDGLTISNGPAFDEARGRMYLADTALFRVDVFDLDPATGALSDRRRFVDLRADGFWPDGMTVDDEGMLWVACGRAGAVHRYRPDGILDGLVTVPTSNPTSVAFGGSDGEDLYITTSWFDLEPEARATQPLAGAVFTCRPGVTGAPAARYGAGPAASTPNEEGGPS</sequence>
<dbReference type="SUPFAM" id="SSF63829">
    <property type="entry name" value="Calcium-dependent phosphotriesterase"/>
    <property type="match status" value="1"/>
</dbReference>
<evidence type="ECO:0000313" key="4">
    <source>
        <dbReference type="Proteomes" id="UP001500945"/>
    </source>
</evidence>
<dbReference type="PANTHER" id="PTHR10907:SF47">
    <property type="entry name" value="REGUCALCIN"/>
    <property type="match status" value="1"/>
</dbReference>
<dbReference type="RefSeq" id="WP_345207442.1">
    <property type="nucleotide sequence ID" value="NZ_BAABGM010000020.1"/>
</dbReference>
<reference evidence="4" key="1">
    <citation type="journal article" date="2019" name="Int. J. Syst. Evol. Microbiol.">
        <title>The Global Catalogue of Microorganisms (GCM) 10K type strain sequencing project: providing services to taxonomists for standard genome sequencing and annotation.</title>
        <authorList>
            <consortium name="The Broad Institute Genomics Platform"/>
            <consortium name="The Broad Institute Genome Sequencing Center for Infectious Disease"/>
            <person name="Wu L."/>
            <person name="Ma J."/>
        </authorList>
    </citation>
    <scope>NUCLEOTIDE SEQUENCE [LARGE SCALE GENOMIC DNA]</scope>
    <source>
        <strain evidence="4">JCM 17809</strain>
    </source>
</reference>
<evidence type="ECO:0000259" key="2">
    <source>
        <dbReference type="Pfam" id="PF08450"/>
    </source>
</evidence>
<name>A0ABP8KMI0_9MICO</name>
<dbReference type="PRINTS" id="PR01790">
    <property type="entry name" value="SMP30FAMILY"/>
</dbReference>
<feature type="domain" description="SMP-30/Gluconolactonase/LRE-like region" evidence="2">
    <location>
        <begin position="20"/>
        <end position="260"/>
    </location>
</feature>
<keyword evidence="4" id="KW-1185">Reference proteome</keyword>
<dbReference type="Proteomes" id="UP001500945">
    <property type="component" value="Unassembled WGS sequence"/>
</dbReference>
<protein>
    <recommendedName>
        <fullName evidence="2">SMP-30/Gluconolactonase/LRE-like region domain-containing protein</fullName>
    </recommendedName>
</protein>
<evidence type="ECO:0000256" key="1">
    <source>
        <dbReference type="ARBA" id="ARBA00008853"/>
    </source>
</evidence>
<dbReference type="EMBL" id="BAABGM010000020">
    <property type="protein sequence ID" value="GAA4410391.1"/>
    <property type="molecule type" value="Genomic_DNA"/>
</dbReference>
<dbReference type="Gene3D" id="2.120.10.30">
    <property type="entry name" value="TolB, C-terminal domain"/>
    <property type="match status" value="1"/>
</dbReference>
<dbReference type="PANTHER" id="PTHR10907">
    <property type="entry name" value="REGUCALCIN"/>
    <property type="match status" value="1"/>
</dbReference>
<comment type="caution">
    <text evidence="3">The sequence shown here is derived from an EMBL/GenBank/DDBJ whole genome shotgun (WGS) entry which is preliminary data.</text>
</comment>
<evidence type="ECO:0000313" key="3">
    <source>
        <dbReference type="EMBL" id="GAA4410391.1"/>
    </source>
</evidence>
<gene>
    <name evidence="3" type="ORF">GCM10023168_30030</name>
</gene>
<comment type="similarity">
    <text evidence="1">Belongs to the SMP-30/CGR1 family.</text>
</comment>
<dbReference type="Pfam" id="PF08450">
    <property type="entry name" value="SGL"/>
    <property type="match status" value="1"/>
</dbReference>
<dbReference type="InterPro" id="IPR005511">
    <property type="entry name" value="SMP-30"/>
</dbReference>
<proteinExistence type="inferred from homology"/>
<dbReference type="InterPro" id="IPR013658">
    <property type="entry name" value="SGL"/>
</dbReference>